<dbReference type="GO" id="GO:0005737">
    <property type="term" value="C:cytoplasm"/>
    <property type="evidence" value="ECO:0007669"/>
    <property type="project" value="UniProtKB-SubCell"/>
</dbReference>
<dbReference type="InterPro" id="IPR050004">
    <property type="entry name" value="HmfB-like"/>
</dbReference>
<evidence type="ECO:0000256" key="4">
    <source>
        <dbReference type="ARBA" id="ARBA00022454"/>
    </source>
</evidence>
<dbReference type="InterPro" id="IPR009072">
    <property type="entry name" value="Histone-fold"/>
</dbReference>
<dbReference type="PANTHER" id="PTHR47828">
    <property type="entry name" value="ARCHAEAL HISTONE A"/>
    <property type="match status" value="1"/>
</dbReference>
<name>A0A284VSS1_9EURY</name>
<protein>
    <submittedName>
        <fullName evidence="8">Putative archaeal histone A1-1</fullName>
    </submittedName>
</protein>
<evidence type="ECO:0000256" key="6">
    <source>
        <dbReference type="ARBA" id="ARBA00023125"/>
    </source>
</evidence>
<keyword evidence="9" id="KW-1185">Reference proteome</keyword>
<comment type="similarity">
    <text evidence="3">Belongs to the archaeal histone HMF family.</text>
</comment>
<dbReference type="SUPFAM" id="SSF47113">
    <property type="entry name" value="Histone-fold"/>
    <property type="match status" value="1"/>
</dbReference>
<dbReference type="InterPro" id="IPR050947">
    <property type="entry name" value="Archaeal_histone_HMF"/>
</dbReference>
<dbReference type="EMBL" id="FZMP01000218">
    <property type="protein sequence ID" value="SNQ62340.1"/>
    <property type="molecule type" value="Genomic_DNA"/>
</dbReference>
<accession>A0A284VSS1</accession>
<dbReference type="GO" id="GO:0005694">
    <property type="term" value="C:chromosome"/>
    <property type="evidence" value="ECO:0007669"/>
    <property type="project" value="UniProtKB-SubCell"/>
</dbReference>
<dbReference type="Gene3D" id="1.10.20.10">
    <property type="entry name" value="Histone, subunit A"/>
    <property type="match status" value="1"/>
</dbReference>
<proteinExistence type="inferred from homology"/>
<evidence type="ECO:0000259" key="7">
    <source>
        <dbReference type="Pfam" id="PF00808"/>
    </source>
</evidence>
<dbReference type="InterPro" id="IPR003958">
    <property type="entry name" value="CBFA_NFYB_domain"/>
</dbReference>
<evidence type="ECO:0000256" key="1">
    <source>
        <dbReference type="ARBA" id="ARBA00004286"/>
    </source>
</evidence>
<keyword evidence="5" id="KW-0963">Cytoplasm</keyword>
<dbReference type="RefSeq" id="WP_096206920.1">
    <property type="nucleotide sequence ID" value="NZ_FZMP01000218.1"/>
</dbReference>
<dbReference type="OrthoDB" id="7514at2157"/>
<dbReference type="GO" id="GO:0046982">
    <property type="term" value="F:protein heterodimerization activity"/>
    <property type="evidence" value="ECO:0007669"/>
    <property type="project" value="InterPro"/>
</dbReference>
<evidence type="ECO:0000256" key="2">
    <source>
        <dbReference type="ARBA" id="ARBA00004496"/>
    </source>
</evidence>
<dbReference type="NCBIfam" id="NF043032">
    <property type="entry name" value="archaea_histone"/>
    <property type="match status" value="1"/>
</dbReference>
<evidence type="ECO:0000313" key="9">
    <source>
        <dbReference type="Proteomes" id="UP000218615"/>
    </source>
</evidence>
<gene>
    <name evidence="8" type="primary">hpyA1</name>
    <name evidence="8" type="ORF">MNV_70012</name>
</gene>
<feature type="domain" description="Transcription factor CBF/NF-Y/archaeal histone" evidence="7">
    <location>
        <begin position="9"/>
        <end position="70"/>
    </location>
</feature>
<dbReference type="AlphaFoldDB" id="A0A284VSS1"/>
<dbReference type="Proteomes" id="UP000218615">
    <property type="component" value="Unassembled WGS sequence"/>
</dbReference>
<comment type="subcellular location">
    <subcellularLocation>
        <location evidence="1">Chromosome</location>
    </subcellularLocation>
    <subcellularLocation>
        <location evidence="2">Cytoplasm</location>
    </subcellularLocation>
</comment>
<evidence type="ECO:0000256" key="3">
    <source>
        <dbReference type="ARBA" id="ARBA00008264"/>
    </source>
</evidence>
<evidence type="ECO:0000313" key="8">
    <source>
        <dbReference type="EMBL" id="SNQ62340.1"/>
    </source>
</evidence>
<organism evidence="8 9">
    <name type="scientific">Candidatus Methanoperedens nitratireducens</name>
    <dbReference type="NCBI Taxonomy" id="1392998"/>
    <lineage>
        <taxon>Archaea</taxon>
        <taxon>Methanobacteriati</taxon>
        <taxon>Methanobacteriota</taxon>
        <taxon>Stenosarchaea group</taxon>
        <taxon>Methanomicrobia</taxon>
        <taxon>Methanosarcinales</taxon>
        <taxon>ANME-2 cluster</taxon>
        <taxon>Candidatus Methanoperedentaceae</taxon>
        <taxon>Candidatus Methanoperedens</taxon>
    </lineage>
</organism>
<dbReference type="STRING" id="1392998.ANME2D_01050"/>
<dbReference type="PANTHER" id="PTHR47828:SF1">
    <property type="entry name" value="ARCHAEAL HISTONE A"/>
    <property type="match status" value="1"/>
</dbReference>
<sequence length="76" mass="8273">MTQQVPPVLPLAPVERIIRKAGADRVSEGAGIELAKVLEDYGLEVSREAITLAKHAGRTTVKEEDIRLAVARIKKV</sequence>
<dbReference type="Pfam" id="PF00808">
    <property type="entry name" value="CBFD_NFYB_HMF"/>
    <property type="match status" value="1"/>
</dbReference>
<dbReference type="CDD" id="cd22909">
    <property type="entry name" value="HFD_archaea_histone-like"/>
    <property type="match status" value="1"/>
</dbReference>
<evidence type="ECO:0000256" key="5">
    <source>
        <dbReference type="ARBA" id="ARBA00022490"/>
    </source>
</evidence>
<reference evidence="9" key="1">
    <citation type="submission" date="2017-06" db="EMBL/GenBank/DDBJ databases">
        <authorList>
            <person name="Cremers G."/>
        </authorList>
    </citation>
    <scope>NUCLEOTIDE SEQUENCE [LARGE SCALE GENOMIC DNA]</scope>
</reference>
<keyword evidence="6" id="KW-0238">DNA-binding</keyword>
<dbReference type="GO" id="GO:0003677">
    <property type="term" value="F:DNA binding"/>
    <property type="evidence" value="ECO:0007669"/>
    <property type="project" value="UniProtKB-KW"/>
</dbReference>
<keyword evidence="4" id="KW-0158">Chromosome</keyword>